<comment type="caution">
    <text evidence="4">The sequence shown here is derived from an EMBL/GenBank/DDBJ whole genome shotgun (WGS) entry which is preliminary data.</text>
</comment>
<accession>X0W4Y3</accession>
<gene>
    <name evidence="4" type="ORF">S01H1_57370</name>
</gene>
<protein>
    <recommendedName>
        <fullName evidence="5">Extracellular solute-binding protein</fullName>
    </recommendedName>
</protein>
<dbReference type="Pfam" id="PF01547">
    <property type="entry name" value="SBP_bac_1"/>
    <property type="match status" value="1"/>
</dbReference>
<dbReference type="InterPro" id="IPR050490">
    <property type="entry name" value="Bact_solute-bd_prot1"/>
</dbReference>
<dbReference type="PANTHER" id="PTHR43649">
    <property type="entry name" value="ARABINOSE-BINDING PROTEIN-RELATED"/>
    <property type="match status" value="1"/>
</dbReference>
<dbReference type="EMBL" id="BARS01037411">
    <property type="protein sequence ID" value="GAG25929.1"/>
    <property type="molecule type" value="Genomic_DNA"/>
</dbReference>
<feature type="non-terminal residue" evidence="4">
    <location>
        <position position="1"/>
    </location>
</feature>
<dbReference type="SUPFAM" id="SSF53850">
    <property type="entry name" value="Periplasmic binding protein-like II"/>
    <property type="match status" value="1"/>
</dbReference>
<organism evidence="4">
    <name type="scientific">marine sediment metagenome</name>
    <dbReference type="NCBI Taxonomy" id="412755"/>
    <lineage>
        <taxon>unclassified sequences</taxon>
        <taxon>metagenomes</taxon>
        <taxon>ecological metagenomes</taxon>
    </lineage>
</organism>
<evidence type="ECO:0000256" key="1">
    <source>
        <dbReference type="ARBA" id="ARBA00008520"/>
    </source>
</evidence>
<dbReference type="PANTHER" id="PTHR43649:SF34">
    <property type="entry name" value="ABC TRANSPORTER PERIPLASMIC-BINDING PROTEIN YCJN-RELATED"/>
    <property type="match status" value="1"/>
</dbReference>
<dbReference type="AlphaFoldDB" id="X0W4Y3"/>
<name>X0W4Y3_9ZZZZ</name>
<feature type="non-terminal residue" evidence="4">
    <location>
        <position position="257"/>
    </location>
</feature>
<evidence type="ECO:0000256" key="2">
    <source>
        <dbReference type="ARBA" id="ARBA00022448"/>
    </source>
</evidence>
<reference evidence="4" key="1">
    <citation type="journal article" date="2014" name="Front. Microbiol.">
        <title>High frequency of phylogenetically diverse reductive dehalogenase-homologous genes in deep subseafloor sedimentary metagenomes.</title>
        <authorList>
            <person name="Kawai M."/>
            <person name="Futagami T."/>
            <person name="Toyoda A."/>
            <person name="Takaki Y."/>
            <person name="Nishi S."/>
            <person name="Hori S."/>
            <person name="Arai W."/>
            <person name="Tsubouchi T."/>
            <person name="Morono Y."/>
            <person name="Uchiyama I."/>
            <person name="Ito T."/>
            <person name="Fujiyama A."/>
            <person name="Inagaki F."/>
            <person name="Takami H."/>
        </authorList>
    </citation>
    <scope>NUCLEOTIDE SEQUENCE</scope>
    <source>
        <strain evidence="4">Expedition CK06-06</strain>
    </source>
</reference>
<keyword evidence="3" id="KW-0732">Signal</keyword>
<evidence type="ECO:0000256" key="3">
    <source>
        <dbReference type="ARBA" id="ARBA00022729"/>
    </source>
</evidence>
<dbReference type="Gene3D" id="3.40.190.10">
    <property type="entry name" value="Periplasmic binding protein-like II"/>
    <property type="match status" value="2"/>
</dbReference>
<proteinExistence type="inferred from homology"/>
<dbReference type="InterPro" id="IPR006059">
    <property type="entry name" value="SBP"/>
</dbReference>
<comment type="similarity">
    <text evidence="1">Belongs to the bacterial solute-binding protein 1 family.</text>
</comment>
<evidence type="ECO:0000313" key="4">
    <source>
        <dbReference type="EMBL" id="GAG25929.1"/>
    </source>
</evidence>
<evidence type="ECO:0008006" key="5">
    <source>
        <dbReference type="Google" id="ProtNLM"/>
    </source>
</evidence>
<sequence length="257" mass="29031">PFGNVYEKLKSEFVAGTGAYDLIVLFPMYLGEFAGMGYLKPLDEYAEKYDPHLDDIAEGFLKLYDYYAGTLYTLPYDGDVLSLYFRKDIFNDATEKSNFKKMYNKELNPPETWDEMLDIANFFTRKSGETLAGKKLDEDFYGFAFLAQRGGFAFAWWLAEFASRGGTYFDREMNPAINSEGGVIALQRLVDSLPYCPPDVLAYGYDELKDALVLGRIAMCLQWPCNWKKGNDPAQSKIVGNLGVTHVPGVMKDGELV</sequence>
<keyword evidence="2" id="KW-0813">Transport</keyword>